<dbReference type="InterPro" id="IPR011992">
    <property type="entry name" value="EF-hand-dom_pair"/>
</dbReference>
<feature type="region of interest" description="Disordered" evidence="2">
    <location>
        <begin position="426"/>
        <end position="450"/>
    </location>
</feature>
<dbReference type="PANTHER" id="PTHR23064">
    <property type="entry name" value="TROPONIN"/>
    <property type="match status" value="1"/>
</dbReference>
<dbReference type="InterPro" id="IPR018247">
    <property type="entry name" value="EF_Hand_1_Ca_BS"/>
</dbReference>
<evidence type="ECO:0000259" key="3">
    <source>
        <dbReference type="Pfam" id="PF13202"/>
    </source>
</evidence>
<dbReference type="InterPro" id="IPR052591">
    <property type="entry name" value="CML21-like"/>
</dbReference>
<name>A0A0M0JXC8_9EUKA</name>
<dbReference type="Proteomes" id="UP000037460">
    <property type="component" value="Unassembled WGS sequence"/>
</dbReference>
<evidence type="ECO:0000256" key="2">
    <source>
        <dbReference type="SAM" id="MobiDB-lite"/>
    </source>
</evidence>
<keyword evidence="1" id="KW-0106">Calcium</keyword>
<dbReference type="AlphaFoldDB" id="A0A0M0JXC8"/>
<evidence type="ECO:0000313" key="4">
    <source>
        <dbReference type="EMBL" id="KOO31215.1"/>
    </source>
</evidence>
<dbReference type="EMBL" id="JWZX01002062">
    <property type="protein sequence ID" value="KOO31215.1"/>
    <property type="molecule type" value="Genomic_DNA"/>
</dbReference>
<feature type="domain" description="EF-hand" evidence="3">
    <location>
        <begin position="81"/>
        <end position="101"/>
    </location>
</feature>
<keyword evidence="5" id="KW-1185">Reference proteome</keyword>
<gene>
    <name evidence="4" type="ORF">Ctob_014689</name>
</gene>
<dbReference type="SUPFAM" id="SSF47473">
    <property type="entry name" value="EF-hand"/>
    <property type="match status" value="2"/>
</dbReference>
<organism evidence="4 5">
    <name type="scientific">Chrysochromulina tobinii</name>
    <dbReference type="NCBI Taxonomy" id="1460289"/>
    <lineage>
        <taxon>Eukaryota</taxon>
        <taxon>Haptista</taxon>
        <taxon>Haptophyta</taxon>
        <taxon>Prymnesiophyceae</taxon>
        <taxon>Prymnesiales</taxon>
        <taxon>Chrysochromulinaceae</taxon>
        <taxon>Chrysochromulina</taxon>
    </lineage>
</organism>
<protein>
    <recommendedName>
        <fullName evidence="3">EF-hand domain-containing protein</fullName>
    </recommendedName>
</protein>
<comment type="caution">
    <text evidence="4">The sequence shown here is derived from an EMBL/GenBank/DDBJ whole genome shotgun (WGS) entry which is preliminary data.</text>
</comment>
<accession>A0A0M0JXC8</accession>
<feature type="region of interest" description="Disordered" evidence="2">
    <location>
        <begin position="344"/>
        <end position="369"/>
    </location>
</feature>
<reference evidence="5" key="1">
    <citation type="journal article" date="2015" name="PLoS Genet.">
        <title>Genome Sequence and Transcriptome Analyses of Chrysochromulina tobin: Metabolic Tools for Enhanced Algal Fitness in the Prominent Order Prymnesiales (Haptophyceae).</title>
        <authorList>
            <person name="Hovde B.T."/>
            <person name="Deodato C.R."/>
            <person name="Hunsperger H.M."/>
            <person name="Ryken S.A."/>
            <person name="Yost W."/>
            <person name="Jha R.K."/>
            <person name="Patterson J."/>
            <person name="Monnat R.J. Jr."/>
            <person name="Barlow S.B."/>
            <person name="Starkenburg S.R."/>
            <person name="Cattolico R.A."/>
        </authorList>
    </citation>
    <scope>NUCLEOTIDE SEQUENCE</scope>
    <source>
        <strain evidence="5">CCMP291</strain>
    </source>
</reference>
<sequence>MSRSPRPDGEDAVELLKQKAEADRREKLHRKKELRAMSEMTMRDWTRFSEYDVAGDRQLDWEAFLAMVPERVRKVHSIEQLRAVFSAADVDQDGILSLAELDIKQWDSLAIEMGFGAVSREVFRALDANGTGFINFREIPDSSALDVHVPGDEASDSLLASLVRTWNDSIDLERADILNATGWVIRGRDFETIRAELRALLTASGGHVVDLIKIFDHDAGNEMVIDDVEFASAMRDKFGYKGPSHALSQLFAFLDTDHGGAIGFDELAWDSSQDGQLSRREFLLKIQNFFKEDDAQLWETDVKSVALDAFNEMDDGGDVQDRGSVDIQEMERWLRVPTGPKVIRLKRRKRHSTSPQGQSGNDVGAPRRSPLIRETVQGSIAAAVERAAQARLAEQERAQRWRVPRDTPVNGLPPLQRWEVSAASELPPLMTGGGGPLTFRSPAPRPRPGF</sequence>
<dbReference type="PROSITE" id="PS00018">
    <property type="entry name" value="EF_HAND_1"/>
    <property type="match status" value="3"/>
</dbReference>
<proteinExistence type="predicted"/>
<dbReference type="GO" id="GO:0005509">
    <property type="term" value="F:calcium ion binding"/>
    <property type="evidence" value="ECO:0007669"/>
    <property type="project" value="InterPro"/>
</dbReference>
<dbReference type="Pfam" id="PF13202">
    <property type="entry name" value="EF-hand_5"/>
    <property type="match status" value="1"/>
</dbReference>
<evidence type="ECO:0000313" key="5">
    <source>
        <dbReference type="Proteomes" id="UP000037460"/>
    </source>
</evidence>
<dbReference type="InterPro" id="IPR002048">
    <property type="entry name" value="EF_hand_dom"/>
</dbReference>
<evidence type="ECO:0000256" key="1">
    <source>
        <dbReference type="ARBA" id="ARBA00022837"/>
    </source>
</evidence>
<dbReference type="Gene3D" id="1.10.238.10">
    <property type="entry name" value="EF-hand"/>
    <property type="match status" value="2"/>
</dbReference>